<dbReference type="AlphaFoldDB" id="A0A0A9WN60"/>
<feature type="active site" description="Proton acceptor" evidence="3">
    <location>
        <position position="150"/>
    </location>
</feature>
<evidence type="ECO:0000256" key="2">
    <source>
        <dbReference type="ARBA" id="ARBA00023027"/>
    </source>
</evidence>
<dbReference type="EMBL" id="GBRD01004106">
    <property type="protein sequence ID" value="JAG61715.1"/>
    <property type="molecule type" value="Transcribed_RNA"/>
</dbReference>
<keyword evidence="1 5" id="KW-0808">Transferase</keyword>
<dbReference type="PANTHER" id="PTHR11085">
    <property type="entry name" value="NAD-DEPENDENT PROTEIN DEACYLASE SIRTUIN-5, MITOCHONDRIAL-RELATED"/>
    <property type="match status" value="1"/>
</dbReference>
<dbReference type="InterPro" id="IPR026590">
    <property type="entry name" value="Ssirtuin_cat_dom"/>
</dbReference>
<dbReference type="InterPro" id="IPR026591">
    <property type="entry name" value="Sirtuin_cat_small_dom_sf"/>
</dbReference>
<evidence type="ECO:0000313" key="6">
    <source>
        <dbReference type="EMBL" id="JAG61715.1"/>
    </source>
</evidence>
<dbReference type="PROSITE" id="PS50305">
    <property type="entry name" value="SIRTUIN"/>
    <property type="match status" value="1"/>
</dbReference>
<evidence type="ECO:0000256" key="1">
    <source>
        <dbReference type="ARBA" id="ARBA00022679"/>
    </source>
</evidence>
<dbReference type="NCBIfam" id="NF003738">
    <property type="entry name" value="PRK05333.1"/>
    <property type="match status" value="1"/>
</dbReference>
<feature type="binding site" evidence="3">
    <location>
        <position position="212"/>
    </location>
    <ligand>
        <name>Zn(2+)</name>
        <dbReference type="ChEBI" id="CHEBI:29105"/>
    </ligand>
</feature>
<reference evidence="5" key="1">
    <citation type="journal article" date="2014" name="PLoS ONE">
        <title>Transcriptome-Based Identification of ABC Transporters in the Western Tarnished Plant Bug Lygus hesperus.</title>
        <authorList>
            <person name="Hull J.J."/>
            <person name="Chaney K."/>
            <person name="Geib S.M."/>
            <person name="Fabrick J.A."/>
            <person name="Brent C.S."/>
            <person name="Walsh D."/>
            <person name="Lavine L.C."/>
        </authorList>
    </citation>
    <scope>NUCLEOTIDE SEQUENCE</scope>
</reference>
<reference evidence="5" key="2">
    <citation type="submission" date="2014-07" db="EMBL/GenBank/DDBJ databases">
        <authorList>
            <person name="Hull J."/>
        </authorList>
    </citation>
    <scope>NUCLEOTIDE SEQUENCE</scope>
</reference>
<feature type="binding site" evidence="3">
    <location>
        <position position="158"/>
    </location>
    <ligand>
        <name>Zn(2+)</name>
        <dbReference type="ChEBI" id="CHEBI:29105"/>
    </ligand>
</feature>
<dbReference type="GO" id="GO:0046872">
    <property type="term" value="F:metal ion binding"/>
    <property type="evidence" value="ECO:0007669"/>
    <property type="project" value="UniProtKB-KW"/>
</dbReference>
<keyword evidence="3" id="KW-0862">Zinc</keyword>
<reference evidence="6" key="3">
    <citation type="submission" date="2014-09" db="EMBL/GenBank/DDBJ databases">
        <authorList>
            <person name="Magalhaes I.L.F."/>
            <person name="Oliveira U."/>
            <person name="Santos F.R."/>
            <person name="Vidigal T.H.D.A."/>
            <person name="Brescovit A.D."/>
            <person name="Santos A.J."/>
        </authorList>
    </citation>
    <scope>NUCLEOTIDE SEQUENCE</scope>
</reference>
<dbReference type="InterPro" id="IPR050134">
    <property type="entry name" value="NAD-dep_sirtuin_deacylases"/>
</dbReference>
<proteinExistence type="predicted"/>
<dbReference type="InterPro" id="IPR029035">
    <property type="entry name" value="DHS-like_NAD/FAD-binding_dom"/>
</dbReference>
<keyword evidence="2" id="KW-0520">NAD</keyword>
<gene>
    <name evidence="5" type="primary">SIRT4</name>
    <name evidence="5" type="ORF">CM83_24919</name>
    <name evidence="7" type="ORF">g.27014</name>
</gene>
<evidence type="ECO:0000259" key="4">
    <source>
        <dbReference type="PROSITE" id="PS50305"/>
    </source>
</evidence>
<dbReference type="EMBL" id="GBHO01037314">
    <property type="protein sequence ID" value="JAG06290.1"/>
    <property type="molecule type" value="Transcribed_RNA"/>
</dbReference>
<dbReference type="GO" id="GO:0017136">
    <property type="term" value="F:histone deacetylase activity, NAD-dependent"/>
    <property type="evidence" value="ECO:0007669"/>
    <property type="project" value="TreeGrafter"/>
</dbReference>
<name>A0A0A9WN60_LYGHE</name>
<evidence type="ECO:0000256" key="3">
    <source>
        <dbReference type="PROSITE-ProRule" id="PRU00236"/>
    </source>
</evidence>
<organism evidence="5">
    <name type="scientific">Lygus hesperus</name>
    <name type="common">Western plant bug</name>
    <dbReference type="NCBI Taxonomy" id="30085"/>
    <lineage>
        <taxon>Eukaryota</taxon>
        <taxon>Metazoa</taxon>
        <taxon>Ecdysozoa</taxon>
        <taxon>Arthropoda</taxon>
        <taxon>Hexapoda</taxon>
        <taxon>Insecta</taxon>
        <taxon>Pterygota</taxon>
        <taxon>Neoptera</taxon>
        <taxon>Paraneoptera</taxon>
        <taxon>Hemiptera</taxon>
        <taxon>Heteroptera</taxon>
        <taxon>Panheteroptera</taxon>
        <taxon>Cimicomorpha</taxon>
        <taxon>Miridae</taxon>
        <taxon>Mirini</taxon>
        <taxon>Lygus</taxon>
    </lineage>
</organism>
<accession>A0A0A9WN60</accession>
<dbReference type="Pfam" id="PF02146">
    <property type="entry name" value="SIR2"/>
    <property type="match status" value="1"/>
</dbReference>
<sequence>MVLKRCNFIISSARTYARNCVPRCKPVKESDLIKFAEFLSKSKKLLVVTGAGISTESGLPDYRSEGVGAYARNKKFVPVQYQTFVKDPDFRKKYWLRNYLGWDNLFNLNPNEAHLAITRLERNNKMIHLVTQNVDSLHLKADTKKVVELHGTSYRVVCLSCSFEVDRPRFQSLLAKQNPSVAINQFPLNPDGDVDIGEEDYKAFRVPDCPDCGGVLKPDIVFFGDNIPKSRVQFVNDLVDECDALAVCGSSLTVQSSFRIVTKAHNMQKPIAIVNIGKTRADDLVHFKIDAKCGEVLPAACDLILQENNYVKLDR</sequence>
<feature type="binding site" evidence="3">
    <location>
        <position position="209"/>
    </location>
    <ligand>
        <name>Zn(2+)</name>
        <dbReference type="ChEBI" id="CHEBI:29105"/>
    </ligand>
</feature>
<protein>
    <submittedName>
        <fullName evidence="5">NAD-dependent ADP-ribosyltransferase sirtuin-4</fullName>
    </submittedName>
</protein>
<dbReference type="Gene3D" id="3.40.50.1220">
    <property type="entry name" value="TPP-binding domain"/>
    <property type="match status" value="1"/>
</dbReference>
<evidence type="ECO:0000313" key="5">
    <source>
        <dbReference type="EMBL" id="JAG06290.1"/>
    </source>
</evidence>
<dbReference type="GO" id="GO:0070403">
    <property type="term" value="F:NAD+ binding"/>
    <property type="evidence" value="ECO:0007669"/>
    <property type="project" value="InterPro"/>
</dbReference>
<dbReference type="GO" id="GO:0005759">
    <property type="term" value="C:mitochondrial matrix"/>
    <property type="evidence" value="ECO:0007669"/>
    <property type="project" value="TreeGrafter"/>
</dbReference>
<keyword evidence="3" id="KW-0479">Metal-binding</keyword>
<reference evidence="7" key="4">
    <citation type="journal article" date="2016" name="Gigascience">
        <title>De novo construction of an expanded transcriptome assembly for the western tarnished plant bug, Lygus hesperus.</title>
        <authorList>
            <person name="Tassone E.E."/>
            <person name="Geib S.M."/>
            <person name="Hall B."/>
            <person name="Fabrick J.A."/>
            <person name="Brent C.S."/>
            <person name="Hull J.J."/>
        </authorList>
    </citation>
    <scope>NUCLEOTIDE SEQUENCE</scope>
</reference>
<dbReference type="Gene3D" id="3.30.1600.10">
    <property type="entry name" value="SIR2/SIRT2 'Small Domain"/>
    <property type="match status" value="1"/>
</dbReference>
<dbReference type="PANTHER" id="PTHR11085:SF10">
    <property type="entry name" value="NAD-DEPENDENT PROTEIN DEACYLASE SIRTUIN-5, MITOCHONDRIAL-RELATED"/>
    <property type="match status" value="1"/>
</dbReference>
<dbReference type="SUPFAM" id="SSF52467">
    <property type="entry name" value="DHS-like NAD/FAD-binding domain"/>
    <property type="match status" value="1"/>
</dbReference>
<feature type="binding site" evidence="3">
    <location>
        <position position="161"/>
    </location>
    <ligand>
        <name>Zn(2+)</name>
        <dbReference type="ChEBI" id="CHEBI:29105"/>
    </ligand>
</feature>
<evidence type="ECO:0000313" key="7">
    <source>
        <dbReference type="EMBL" id="JAQ00952.1"/>
    </source>
</evidence>
<feature type="domain" description="Deacetylase sirtuin-type" evidence="4">
    <location>
        <begin position="25"/>
        <end position="307"/>
    </location>
</feature>
<dbReference type="EMBL" id="GDHC01017677">
    <property type="protein sequence ID" value="JAQ00952.1"/>
    <property type="molecule type" value="Transcribed_RNA"/>
</dbReference>
<dbReference type="InterPro" id="IPR003000">
    <property type="entry name" value="Sirtuin"/>
</dbReference>